<name>A0A0C9SEH2_AMBAM</name>
<keyword evidence="2" id="KW-0732">Signal</keyword>
<feature type="domain" description="Peptidase M13 N-terminal" evidence="3">
    <location>
        <begin position="49"/>
        <end position="305"/>
    </location>
</feature>
<dbReference type="InterPro" id="IPR000718">
    <property type="entry name" value="Peptidase_M13"/>
</dbReference>
<dbReference type="PANTHER" id="PTHR11733:SF241">
    <property type="entry name" value="GH26575P-RELATED"/>
    <property type="match status" value="1"/>
</dbReference>
<feature type="chain" id="PRO_5002202811" evidence="2">
    <location>
        <begin position="20"/>
        <end position="306"/>
    </location>
</feature>
<feature type="signal peptide" evidence="2">
    <location>
        <begin position="1"/>
        <end position="19"/>
    </location>
</feature>
<sequence>MIFRITLGILCVTICESKGEPSSDRQICKHKECNQLVKQIQAQRGSSKPCENFHDYICGKWNGSQEKPKPLKDKAVKDLADLLDNCSTLTESPNATTKLMNAYMSCTQRDRDLQALKASVRNILKGYNISQWPLQSDAHEQTNGTYQEILKKVGSLPLFPYFISVEKQAPIITMTMPTDFYVSGVDYYYEDCNELAESTNDSEEAYKEFITKSIQLLNNGTKKEEATKAADEIISFEKNISEIASEALLKSEIMNLSSLNEILTEKKNKFRMEEILQKDFRFVNASITGEDKVQVNSLQYYKGVVQ</sequence>
<comment type="similarity">
    <text evidence="1">Belongs to the peptidase M13 family.</text>
</comment>
<dbReference type="InterPro" id="IPR008753">
    <property type="entry name" value="Peptidase_M13_N"/>
</dbReference>
<organism evidence="4">
    <name type="scientific">Amblyomma americanum</name>
    <name type="common">Lone star tick</name>
    <dbReference type="NCBI Taxonomy" id="6943"/>
    <lineage>
        <taxon>Eukaryota</taxon>
        <taxon>Metazoa</taxon>
        <taxon>Ecdysozoa</taxon>
        <taxon>Arthropoda</taxon>
        <taxon>Chelicerata</taxon>
        <taxon>Arachnida</taxon>
        <taxon>Acari</taxon>
        <taxon>Parasitiformes</taxon>
        <taxon>Ixodida</taxon>
        <taxon>Ixodoidea</taxon>
        <taxon>Ixodidae</taxon>
        <taxon>Amblyomminae</taxon>
        <taxon>Amblyomma</taxon>
    </lineage>
</organism>
<proteinExistence type="evidence at transcript level"/>
<dbReference type="SUPFAM" id="SSF55486">
    <property type="entry name" value="Metalloproteases ('zincins'), catalytic domain"/>
    <property type="match status" value="1"/>
</dbReference>
<accession>A0A0C9SEH2</accession>
<evidence type="ECO:0000313" key="4">
    <source>
        <dbReference type="EMBL" id="JAG92672.1"/>
    </source>
</evidence>
<dbReference type="AlphaFoldDB" id="A0A0C9SEH2"/>
<dbReference type="InterPro" id="IPR042089">
    <property type="entry name" value="Peptidase_M13_dom_2"/>
</dbReference>
<dbReference type="PANTHER" id="PTHR11733">
    <property type="entry name" value="ZINC METALLOPROTEASE FAMILY M13 NEPRILYSIN-RELATED"/>
    <property type="match status" value="1"/>
</dbReference>
<dbReference type="GO" id="GO:0005886">
    <property type="term" value="C:plasma membrane"/>
    <property type="evidence" value="ECO:0007669"/>
    <property type="project" value="TreeGrafter"/>
</dbReference>
<dbReference type="Gene3D" id="1.10.1380.10">
    <property type="entry name" value="Neutral endopeptidase , domain2"/>
    <property type="match status" value="1"/>
</dbReference>
<dbReference type="GO" id="GO:0016485">
    <property type="term" value="P:protein processing"/>
    <property type="evidence" value="ECO:0007669"/>
    <property type="project" value="TreeGrafter"/>
</dbReference>
<dbReference type="Pfam" id="PF05649">
    <property type="entry name" value="Peptidase_M13_N"/>
    <property type="match status" value="1"/>
</dbReference>
<feature type="non-terminal residue" evidence="4">
    <location>
        <position position="306"/>
    </location>
</feature>
<dbReference type="GO" id="GO:0004222">
    <property type="term" value="F:metalloendopeptidase activity"/>
    <property type="evidence" value="ECO:0007669"/>
    <property type="project" value="InterPro"/>
</dbReference>
<protein>
    <submittedName>
        <fullName evidence="4">Putative m13 family peptidase</fullName>
    </submittedName>
</protein>
<evidence type="ECO:0000259" key="3">
    <source>
        <dbReference type="Pfam" id="PF05649"/>
    </source>
</evidence>
<reference evidence="4" key="1">
    <citation type="journal article" date="2015" name="PLoS ONE">
        <title>An Insight into the Sialome of the Lone Star Tick, Amblyomma americanum, with a Glimpse on Its Time Dependent Gene Expression.</title>
        <authorList>
            <person name="Karim S."/>
            <person name="Ribeiro J.M."/>
        </authorList>
    </citation>
    <scope>NUCLEOTIDE SEQUENCE</scope>
    <source>
        <tissue evidence="4">Salivary gland</tissue>
    </source>
</reference>
<dbReference type="EMBL" id="GBZX01000068">
    <property type="protein sequence ID" value="JAG92672.1"/>
    <property type="molecule type" value="mRNA"/>
</dbReference>
<evidence type="ECO:0000256" key="1">
    <source>
        <dbReference type="ARBA" id="ARBA00007357"/>
    </source>
</evidence>
<evidence type="ECO:0000256" key="2">
    <source>
        <dbReference type="SAM" id="SignalP"/>
    </source>
</evidence>
<dbReference type="PROSITE" id="PS51885">
    <property type="entry name" value="NEPRILYSIN"/>
    <property type="match status" value="1"/>
</dbReference>